<dbReference type="PIRSF" id="PIRSF026534">
    <property type="entry name" value="Endo_alpha-L-arabinosidase"/>
    <property type="match status" value="1"/>
</dbReference>
<dbReference type="Proteomes" id="UP000191672">
    <property type="component" value="Unassembled WGS sequence"/>
</dbReference>
<comment type="catalytic activity">
    <reaction evidence="1 8">
        <text>Endohydrolysis of (1-&gt;5)-alpha-arabinofuranosidic linkages in (1-&gt;5)-arabinans.</text>
        <dbReference type="EC" id="3.2.1.99"/>
    </reaction>
</comment>
<keyword evidence="6 8" id="KW-0378">Hydrolase</keyword>
<accession>A0A1V6PY19</accession>
<dbReference type="InterPro" id="IPR006710">
    <property type="entry name" value="Glyco_hydro_43"/>
</dbReference>
<dbReference type="PANTHER" id="PTHR43301">
    <property type="entry name" value="ARABINAN ENDO-1,5-ALPHA-L-ARABINOSIDASE"/>
    <property type="match status" value="1"/>
</dbReference>
<gene>
    <name evidence="12" type="ORF">PENANT_c024G03678</name>
</gene>
<comment type="similarity">
    <text evidence="3 8">Belongs to the glycosyl hydrolase 43 family.</text>
</comment>
<evidence type="ECO:0000256" key="8">
    <source>
        <dbReference type="PIRNR" id="PIRNR026534"/>
    </source>
</evidence>
<feature type="active site" description="Proton acceptor" evidence="9">
    <location>
        <position position="55"/>
    </location>
</feature>
<feature type="site" description="Important for catalytic activity, responsible for pKa modulation of the active site Glu and correct orientation of both the proton donor and substrate" evidence="10">
    <location>
        <position position="175"/>
    </location>
</feature>
<sequence>MHHLHLLLSLFLAIATPLAWAAPATEHQCQLSLSQVYDTTDKLPLPNEGNLPVHDPNIIQHDDHYYLFKGGINIPIFKSANMSGPWEKIGTVLDGDSIIHKGNRSRPWAPTTIEKDGKFYCFYTLSFRGSRNSAIGVATTTKLDGSAWTDHGVLINTGKGPGSDVYPYTITNAIDASFIIDQDSGQAYLNYGSFWHNIWQVPLSEDLLSVKHAHKPDAVQLTFVPHTNDRPEEGSWMSYRGGWYYTWFSRGKCCHFDGKFPGRGDEYSIRVGRSKNVRGPFVDRGGKLLTEGGGEVVYGSNNGVVYAPGGLGVLPASNESVPDILYYHYLDTRMGFKDGQARLGWNYLKYEDGWPVPIEGQDEVASKEAAKSSARSVHGIYGWGHLSVSMATAFGLGL</sequence>
<evidence type="ECO:0000256" key="2">
    <source>
        <dbReference type="ARBA" id="ARBA00004834"/>
    </source>
</evidence>
<feature type="signal peptide" evidence="11">
    <location>
        <begin position="1"/>
        <end position="21"/>
    </location>
</feature>
<comment type="pathway">
    <text evidence="2 8">Glycan metabolism; L-arabinan degradation.</text>
</comment>
<evidence type="ECO:0000256" key="5">
    <source>
        <dbReference type="ARBA" id="ARBA00022729"/>
    </source>
</evidence>
<dbReference type="PANTHER" id="PTHR43301:SF5">
    <property type="entry name" value="ARABINAN ENDO-1,5-ALPHA-L-ARABINOSIDASE D-RELATED"/>
    <property type="match status" value="1"/>
</dbReference>
<keyword evidence="5 11" id="KW-0732">Signal</keyword>
<comment type="caution">
    <text evidence="12">The sequence shown here is derived from an EMBL/GenBank/DDBJ whole genome shotgun (WGS) entry which is preliminary data.</text>
</comment>
<dbReference type="SUPFAM" id="SSF75005">
    <property type="entry name" value="Arabinanase/levansucrase/invertase"/>
    <property type="match status" value="1"/>
</dbReference>
<dbReference type="UniPathway" id="UPA00667"/>
<dbReference type="GO" id="GO:0031222">
    <property type="term" value="P:arabinan catabolic process"/>
    <property type="evidence" value="ECO:0007669"/>
    <property type="project" value="UniProtKB-UniPathway"/>
</dbReference>
<dbReference type="InterPro" id="IPR050727">
    <property type="entry name" value="GH43_arabinanases"/>
</dbReference>
<evidence type="ECO:0000256" key="6">
    <source>
        <dbReference type="ARBA" id="ARBA00022801"/>
    </source>
</evidence>
<evidence type="ECO:0000256" key="11">
    <source>
        <dbReference type="SAM" id="SignalP"/>
    </source>
</evidence>
<evidence type="ECO:0000256" key="9">
    <source>
        <dbReference type="PIRSR" id="PIRSR606710-1"/>
    </source>
</evidence>
<proteinExistence type="inferred from homology"/>
<dbReference type="AlphaFoldDB" id="A0A1V6PY19"/>
<evidence type="ECO:0000313" key="13">
    <source>
        <dbReference type="Proteomes" id="UP000191672"/>
    </source>
</evidence>
<evidence type="ECO:0000256" key="7">
    <source>
        <dbReference type="ARBA" id="ARBA00023295"/>
    </source>
</evidence>
<dbReference type="InterPro" id="IPR023296">
    <property type="entry name" value="Glyco_hydro_beta-prop_sf"/>
</dbReference>
<dbReference type="CDD" id="cd18831">
    <property type="entry name" value="GH43_AnAbnA-like"/>
    <property type="match status" value="1"/>
</dbReference>
<feature type="chain" id="PRO_5013274756" description="Arabinan endo-1,5-alpha-L-arabinosidase" evidence="11">
    <location>
        <begin position="22"/>
        <end position="398"/>
    </location>
</feature>
<dbReference type="Gene3D" id="2.115.10.20">
    <property type="entry name" value="Glycosyl hydrolase domain, family 43"/>
    <property type="match status" value="1"/>
</dbReference>
<evidence type="ECO:0000256" key="4">
    <source>
        <dbReference type="ARBA" id="ARBA00012586"/>
    </source>
</evidence>
<dbReference type="InterPro" id="IPR016840">
    <property type="entry name" value="Glyco_hydro_43_endo_a_Ara-ase"/>
</dbReference>
<keyword evidence="7 8" id="KW-0326">Glycosidase</keyword>
<dbReference type="STRING" id="416450.A0A1V6PY19"/>
<dbReference type="Pfam" id="PF04616">
    <property type="entry name" value="Glyco_hydro_43"/>
    <property type="match status" value="1"/>
</dbReference>
<organism evidence="12 13">
    <name type="scientific">Penicillium antarcticum</name>
    <dbReference type="NCBI Taxonomy" id="416450"/>
    <lineage>
        <taxon>Eukaryota</taxon>
        <taxon>Fungi</taxon>
        <taxon>Dikarya</taxon>
        <taxon>Ascomycota</taxon>
        <taxon>Pezizomycotina</taxon>
        <taxon>Eurotiomycetes</taxon>
        <taxon>Eurotiomycetidae</taxon>
        <taxon>Eurotiales</taxon>
        <taxon>Aspergillaceae</taxon>
        <taxon>Penicillium</taxon>
    </lineage>
</organism>
<dbReference type="GO" id="GO:0046558">
    <property type="term" value="F:arabinan endo-1,5-alpha-L-arabinosidase activity"/>
    <property type="evidence" value="ECO:0007669"/>
    <property type="project" value="UniProtKB-EC"/>
</dbReference>
<feature type="active site" description="Proton donor" evidence="9">
    <location>
        <position position="233"/>
    </location>
</feature>
<protein>
    <recommendedName>
        <fullName evidence="4 8">Arabinan endo-1,5-alpha-L-arabinosidase</fullName>
        <ecNumber evidence="4 8">3.2.1.99</ecNumber>
    </recommendedName>
</protein>
<name>A0A1V6PY19_9EURO</name>
<evidence type="ECO:0000256" key="3">
    <source>
        <dbReference type="ARBA" id="ARBA00009865"/>
    </source>
</evidence>
<evidence type="ECO:0000256" key="1">
    <source>
        <dbReference type="ARBA" id="ARBA00000375"/>
    </source>
</evidence>
<evidence type="ECO:0000313" key="12">
    <source>
        <dbReference type="EMBL" id="OQD81910.1"/>
    </source>
</evidence>
<reference evidence="13" key="1">
    <citation type="journal article" date="2017" name="Nat. Microbiol.">
        <title>Global analysis of biosynthetic gene clusters reveals vast potential of secondary metabolite production in Penicillium species.</title>
        <authorList>
            <person name="Nielsen J.C."/>
            <person name="Grijseels S."/>
            <person name="Prigent S."/>
            <person name="Ji B."/>
            <person name="Dainat J."/>
            <person name="Nielsen K.F."/>
            <person name="Frisvad J.C."/>
            <person name="Workman M."/>
            <person name="Nielsen J."/>
        </authorList>
    </citation>
    <scope>NUCLEOTIDE SEQUENCE [LARGE SCALE GENOMIC DNA]</scope>
    <source>
        <strain evidence="13">IBT 31811</strain>
    </source>
</reference>
<evidence type="ECO:0000256" key="10">
    <source>
        <dbReference type="PIRSR" id="PIRSR606710-2"/>
    </source>
</evidence>
<keyword evidence="13" id="KW-1185">Reference proteome</keyword>
<dbReference type="EC" id="3.2.1.99" evidence="4 8"/>
<dbReference type="EMBL" id="MDYN01000024">
    <property type="protein sequence ID" value="OQD81910.1"/>
    <property type="molecule type" value="Genomic_DNA"/>
</dbReference>